<dbReference type="AlphaFoldDB" id="A0A067MI43"/>
<dbReference type="Pfam" id="PF01370">
    <property type="entry name" value="Epimerase"/>
    <property type="match status" value="1"/>
</dbReference>
<evidence type="ECO:0000313" key="5">
    <source>
        <dbReference type="Proteomes" id="UP000027195"/>
    </source>
</evidence>
<dbReference type="PANTHER" id="PTHR10366">
    <property type="entry name" value="NAD DEPENDENT EPIMERASE/DEHYDRATASE"/>
    <property type="match status" value="1"/>
</dbReference>
<dbReference type="EMBL" id="KL198057">
    <property type="protein sequence ID" value="KDQ11567.1"/>
    <property type="molecule type" value="Genomic_DNA"/>
</dbReference>
<gene>
    <name evidence="4" type="ORF">BOTBODRAFT_35234</name>
</gene>
<keyword evidence="1" id="KW-0560">Oxidoreductase</keyword>
<dbReference type="InterPro" id="IPR050425">
    <property type="entry name" value="NAD(P)_dehydrat-like"/>
</dbReference>
<accession>A0A067MI43</accession>
<dbReference type="InParanoid" id="A0A067MI43"/>
<dbReference type="Gene3D" id="3.40.50.720">
    <property type="entry name" value="NAD(P)-binding Rossmann-like Domain"/>
    <property type="match status" value="1"/>
</dbReference>
<dbReference type="Proteomes" id="UP000027195">
    <property type="component" value="Unassembled WGS sequence"/>
</dbReference>
<dbReference type="GO" id="GO:0016616">
    <property type="term" value="F:oxidoreductase activity, acting on the CH-OH group of donors, NAD or NADP as acceptor"/>
    <property type="evidence" value="ECO:0007669"/>
    <property type="project" value="TreeGrafter"/>
</dbReference>
<evidence type="ECO:0000313" key="4">
    <source>
        <dbReference type="EMBL" id="KDQ11567.1"/>
    </source>
</evidence>
<dbReference type="InterPro" id="IPR036291">
    <property type="entry name" value="NAD(P)-bd_dom_sf"/>
</dbReference>
<reference evidence="5" key="1">
    <citation type="journal article" date="2014" name="Proc. Natl. Acad. Sci. U.S.A.">
        <title>Extensive sampling of basidiomycete genomes demonstrates inadequacy of the white-rot/brown-rot paradigm for wood decay fungi.</title>
        <authorList>
            <person name="Riley R."/>
            <person name="Salamov A.A."/>
            <person name="Brown D.W."/>
            <person name="Nagy L.G."/>
            <person name="Floudas D."/>
            <person name="Held B.W."/>
            <person name="Levasseur A."/>
            <person name="Lombard V."/>
            <person name="Morin E."/>
            <person name="Otillar R."/>
            <person name="Lindquist E.A."/>
            <person name="Sun H."/>
            <person name="LaButti K.M."/>
            <person name="Schmutz J."/>
            <person name="Jabbour D."/>
            <person name="Luo H."/>
            <person name="Baker S.E."/>
            <person name="Pisabarro A.G."/>
            <person name="Walton J.D."/>
            <person name="Blanchette R.A."/>
            <person name="Henrissat B."/>
            <person name="Martin F."/>
            <person name="Cullen D."/>
            <person name="Hibbett D.S."/>
            <person name="Grigoriev I.V."/>
        </authorList>
    </citation>
    <scope>NUCLEOTIDE SEQUENCE [LARGE SCALE GENOMIC DNA]</scope>
    <source>
        <strain evidence="5">FD-172 SS1</strain>
    </source>
</reference>
<name>A0A067MI43_BOTB1</name>
<evidence type="ECO:0000259" key="3">
    <source>
        <dbReference type="Pfam" id="PF01370"/>
    </source>
</evidence>
<protein>
    <recommendedName>
        <fullName evidence="3">NAD-dependent epimerase/dehydratase domain-containing protein</fullName>
    </recommendedName>
</protein>
<dbReference type="SUPFAM" id="SSF51735">
    <property type="entry name" value="NAD(P)-binding Rossmann-fold domains"/>
    <property type="match status" value="1"/>
</dbReference>
<dbReference type="HOGENOM" id="CLU_007383_9_2_1"/>
<dbReference type="FunCoup" id="A0A067MI43">
    <property type="interactions" value="59"/>
</dbReference>
<dbReference type="InterPro" id="IPR001509">
    <property type="entry name" value="Epimerase_deHydtase"/>
</dbReference>
<dbReference type="PANTHER" id="PTHR10366:SF564">
    <property type="entry name" value="STEROL-4-ALPHA-CARBOXYLATE 3-DEHYDROGENASE, DECARBOXYLATING"/>
    <property type="match status" value="1"/>
</dbReference>
<organism evidence="4 5">
    <name type="scientific">Botryobasidium botryosum (strain FD-172 SS1)</name>
    <dbReference type="NCBI Taxonomy" id="930990"/>
    <lineage>
        <taxon>Eukaryota</taxon>
        <taxon>Fungi</taxon>
        <taxon>Dikarya</taxon>
        <taxon>Basidiomycota</taxon>
        <taxon>Agaricomycotina</taxon>
        <taxon>Agaricomycetes</taxon>
        <taxon>Cantharellales</taxon>
        <taxon>Botryobasidiaceae</taxon>
        <taxon>Botryobasidium</taxon>
    </lineage>
</organism>
<dbReference type="STRING" id="930990.A0A067MI43"/>
<evidence type="ECO:0000256" key="1">
    <source>
        <dbReference type="ARBA" id="ARBA00023002"/>
    </source>
</evidence>
<comment type="similarity">
    <text evidence="2">Belongs to the NAD(P)-dependent epimerase/dehydratase family. Dihydroflavonol-4-reductase subfamily.</text>
</comment>
<evidence type="ECO:0000256" key="2">
    <source>
        <dbReference type="ARBA" id="ARBA00023445"/>
    </source>
</evidence>
<sequence length="342" mass="36897">MPAIAPPAKVLVTGASGFVAVWVTRTLLEKGFSVVVTVRSDSKGEYLKNLYKDHGDKFSYVIVDDIEKEGAFDEFVKDVDAVEHTASPFHLRADDPQELIGPAVNGTVGVLKSIKAHGKKVKRVVITSSIAAIISDKLPPYTYTETDWNNVSEGIVKEQGKKASAVHKYRASKTLAERAAWKFIAENPGLGWDLVTVNPPFIYGPPIHDIPSFNALNTSIASFYAALLNKDAPFSNDKLAAPNGNWVDVRDVAFVHAEALLKEDAGGERFAACAGTCTWQDFLDALNEVGVEGIPKGIPGAGKAAVDIPLSGEKAVRVLGIKYKTMSECAKDTVEAIRSRGW</sequence>
<dbReference type="OrthoDB" id="2735536at2759"/>
<proteinExistence type="inferred from homology"/>
<feature type="domain" description="NAD-dependent epimerase/dehydratase" evidence="3">
    <location>
        <begin position="10"/>
        <end position="267"/>
    </location>
</feature>
<keyword evidence="5" id="KW-1185">Reference proteome</keyword>